<evidence type="ECO:0000256" key="1">
    <source>
        <dbReference type="SAM" id="MobiDB-lite"/>
    </source>
</evidence>
<dbReference type="eggNOG" id="ENOG502RHGS">
    <property type="taxonomic scope" value="Eukaryota"/>
</dbReference>
<dbReference type="KEGG" id="pif:PITG_02490"/>
<dbReference type="Proteomes" id="UP000006643">
    <property type="component" value="Unassembled WGS sequence"/>
</dbReference>
<protein>
    <submittedName>
        <fullName evidence="2">Uncharacterized protein</fullName>
    </submittedName>
</protein>
<dbReference type="GeneID" id="9469937"/>
<name>D0MWG5_PHYIT</name>
<dbReference type="AlphaFoldDB" id="D0MWG5"/>
<dbReference type="OMA" id="SCAKYCA"/>
<dbReference type="RefSeq" id="XP_002907414.1">
    <property type="nucleotide sequence ID" value="XM_002907368.1"/>
</dbReference>
<sequence>MSVVVAVEKSLLRTLAFVLYQLDRSCAKYCASSILQWYMQLQTQLPVAAVNSLNRVADSVISLSDAQFTEFWRSLEQHVVKRFYQHLLRFFAAEPSDKGRTQTPCTSPVDLEDPSHRQPHSARHQYHDTDCNSMSDTDRTEDDFEPGWAVEYMEQDSNIPSEMFRRMTEMMHSNVPANLFRATVTLSGCDDDDRDMNDFMGAVTPGSFPPTPITRDLQTRRMNHYTITVLDHATLTLRLLTEENCNS</sequence>
<accession>D0MWG5</accession>
<dbReference type="VEuPathDB" id="FungiDB:PITG_02490"/>
<reference evidence="3" key="1">
    <citation type="journal article" date="2009" name="Nature">
        <title>Genome sequence and analysis of the Irish potato famine pathogen Phytophthora infestans.</title>
        <authorList>
            <consortium name="The Broad Institute Genome Sequencing Platform"/>
            <person name="Haas B.J."/>
            <person name="Kamoun S."/>
            <person name="Zody M.C."/>
            <person name="Jiang R.H."/>
            <person name="Handsaker R.E."/>
            <person name="Cano L.M."/>
            <person name="Grabherr M."/>
            <person name="Kodira C.D."/>
            <person name="Raffaele S."/>
            <person name="Torto-Alalibo T."/>
            <person name="Bozkurt T.O."/>
            <person name="Ah-Fong A.M."/>
            <person name="Alvarado L."/>
            <person name="Anderson V.L."/>
            <person name="Armstrong M.R."/>
            <person name="Avrova A."/>
            <person name="Baxter L."/>
            <person name="Beynon J."/>
            <person name="Boevink P.C."/>
            <person name="Bollmann S.R."/>
            <person name="Bos J.I."/>
            <person name="Bulone V."/>
            <person name="Cai G."/>
            <person name="Cakir C."/>
            <person name="Carrington J.C."/>
            <person name="Chawner M."/>
            <person name="Conti L."/>
            <person name="Costanzo S."/>
            <person name="Ewan R."/>
            <person name="Fahlgren N."/>
            <person name="Fischbach M.A."/>
            <person name="Fugelstad J."/>
            <person name="Gilroy E.M."/>
            <person name="Gnerre S."/>
            <person name="Green P.J."/>
            <person name="Grenville-Briggs L.J."/>
            <person name="Griffith J."/>
            <person name="Grunwald N.J."/>
            <person name="Horn K."/>
            <person name="Horner N.R."/>
            <person name="Hu C.H."/>
            <person name="Huitema E."/>
            <person name="Jeong D.H."/>
            <person name="Jones A.M."/>
            <person name="Jones J.D."/>
            <person name="Jones R.W."/>
            <person name="Karlsson E.K."/>
            <person name="Kunjeti S.G."/>
            <person name="Lamour K."/>
            <person name="Liu Z."/>
            <person name="Ma L."/>
            <person name="Maclean D."/>
            <person name="Chibucos M.C."/>
            <person name="McDonald H."/>
            <person name="McWalters J."/>
            <person name="Meijer H.J."/>
            <person name="Morgan W."/>
            <person name="Morris P.F."/>
            <person name="Munro C.A."/>
            <person name="O'Neill K."/>
            <person name="Ospina-Giraldo M."/>
            <person name="Pinzon A."/>
            <person name="Pritchard L."/>
            <person name="Ramsahoye B."/>
            <person name="Ren Q."/>
            <person name="Restrepo S."/>
            <person name="Roy S."/>
            <person name="Sadanandom A."/>
            <person name="Savidor A."/>
            <person name="Schornack S."/>
            <person name="Schwartz D.C."/>
            <person name="Schumann U.D."/>
            <person name="Schwessinger B."/>
            <person name="Seyer L."/>
            <person name="Sharpe T."/>
            <person name="Silvar C."/>
            <person name="Song J."/>
            <person name="Studholme D.J."/>
            <person name="Sykes S."/>
            <person name="Thines M."/>
            <person name="van de Vondervoort P.J."/>
            <person name="Phuntumart V."/>
            <person name="Wawra S."/>
            <person name="Weide R."/>
            <person name="Win J."/>
            <person name="Young C."/>
            <person name="Zhou S."/>
            <person name="Fry W."/>
            <person name="Meyers B.C."/>
            <person name="van West P."/>
            <person name="Ristaino J."/>
            <person name="Govers F."/>
            <person name="Birch P.R."/>
            <person name="Whisson S.C."/>
            <person name="Judelson H.S."/>
            <person name="Nusbaum C."/>
        </authorList>
    </citation>
    <scope>NUCLEOTIDE SEQUENCE [LARGE SCALE GENOMIC DNA]</scope>
    <source>
        <strain evidence="3">T30-4</strain>
    </source>
</reference>
<dbReference type="InParanoid" id="D0MWG5"/>
<dbReference type="HOGENOM" id="CLU_060866_0_0_1"/>
<gene>
    <name evidence="2" type="ORF">PITG_02490</name>
</gene>
<keyword evidence="3" id="KW-1185">Reference proteome</keyword>
<feature type="region of interest" description="Disordered" evidence="1">
    <location>
        <begin position="96"/>
        <end position="142"/>
    </location>
</feature>
<evidence type="ECO:0000313" key="2">
    <source>
        <dbReference type="EMBL" id="EEY63978.1"/>
    </source>
</evidence>
<dbReference type="OrthoDB" id="66690at2759"/>
<proteinExistence type="predicted"/>
<dbReference type="EMBL" id="DS028120">
    <property type="protein sequence ID" value="EEY63978.1"/>
    <property type="molecule type" value="Genomic_DNA"/>
</dbReference>
<evidence type="ECO:0000313" key="3">
    <source>
        <dbReference type="Proteomes" id="UP000006643"/>
    </source>
</evidence>
<organism evidence="2 3">
    <name type="scientific">Phytophthora infestans (strain T30-4)</name>
    <name type="common">Potato late blight agent</name>
    <dbReference type="NCBI Taxonomy" id="403677"/>
    <lineage>
        <taxon>Eukaryota</taxon>
        <taxon>Sar</taxon>
        <taxon>Stramenopiles</taxon>
        <taxon>Oomycota</taxon>
        <taxon>Peronosporomycetes</taxon>
        <taxon>Peronosporales</taxon>
        <taxon>Peronosporaceae</taxon>
        <taxon>Phytophthora</taxon>
    </lineage>
</organism>